<evidence type="ECO:0000313" key="2">
    <source>
        <dbReference type="EMBL" id="MBF1414771.1"/>
    </source>
</evidence>
<accession>A0A930HXL7</accession>
<protein>
    <submittedName>
        <fullName evidence="2">DNA binding domain-containing protein</fullName>
    </submittedName>
</protein>
<reference evidence="2" key="1">
    <citation type="submission" date="2020-04" db="EMBL/GenBank/DDBJ databases">
        <title>Deep metagenomics examines the oral microbiome during advanced dental caries in children, revealing novel taxa and co-occurrences with host molecules.</title>
        <authorList>
            <person name="Baker J.L."/>
            <person name="Morton J.T."/>
            <person name="Dinis M."/>
            <person name="Alvarez R."/>
            <person name="Tran N.C."/>
            <person name="Knight R."/>
            <person name="Edlund A."/>
        </authorList>
    </citation>
    <scope>NUCLEOTIDE SEQUENCE</scope>
    <source>
        <strain evidence="2">JCVI_25_bin.9</strain>
    </source>
</reference>
<organism evidence="2 3">
    <name type="scientific">Prevotella histicola</name>
    <dbReference type="NCBI Taxonomy" id="470565"/>
    <lineage>
        <taxon>Bacteria</taxon>
        <taxon>Pseudomonadati</taxon>
        <taxon>Bacteroidota</taxon>
        <taxon>Bacteroidia</taxon>
        <taxon>Bacteroidales</taxon>
        <taxon>Prevotellaceae</taxon>
        <taxon>Prevotella</taxon>
    </lineage>
</organism>
<evidence type="ECO:0000259" key="1">
    <source>
        <dbReference type="Pfam" id="PF04326"/>
    </source>
</evidence>
<dbReference type="Proteomes" id="UP000757461">
    <property type="component" value="Unassembled WGS sequence"/>
</dbReference>
<dbReference type="InterPro" id="IPR038475">
    <property type="entry name" value="RecG_C_sf"/>
</dbReference>
<dbReference type="Pfam" id="PF13749">
    <property type="entry name" value="HATPase_c_4"/>
    <property type="match status" value="1"/>
</dbReference>
<dbReference type="AlphaFoldDB" id="A0A930HXL7"/>
<dbReference type="InterPro" id="IPR007421">
    <property type="entry name" value="Schlafen_AlbA_2_dom"/>
</dbReference>
<feature type="domain" description="Schlafen AlbA-2" evidence="1">
    <location>
        <begin position="17"/>
        <end position="142"/>
    </location>
</feature>
<dbReference type="Gene3D" id="3.30.950.30">
    <property type="entry name" value="Schlafen, AAA domain"/>
    <property type="match status" value="1"/>
</dbReference>
<comment type="caution">
    <text evidence="2">The sequence shown here is derived from an EMBL/GenBank/DDBJ whole genome shotgun (WGS) entry which is preliminary data.</text>
</comment>
<dbReference type="InterPro" id="IPR038461">
    <property type="entry name" value="Schlafen_AlbA_2_dom_sf"/>
</dbReference>
<dbReference type="Pfam" id="PF04326">
    <property type="entry name" value="SLFN_AlbA_2"/>
    <property type="match status" value="1"/>
</dbReference>
<gene>
    <name evidence="2" type="ORF">HXN33_04225</name>
</gene>
<evidence type="ECO:0000313" key="3">
    <source>
        <dbReference type="Proteomes" id="UP000757461"/>
    </source>
</evidence>
<dbReference type="Gene3D" id="3.30.565.60">
    <property type="match status" value="1"/>
</dbReference>
<dbReference type="EMBL" id="JABZSQ010000054">
    <property type="protein sequence ID" value="MBF1414771.1"/>
    <property type="molecule type" value="Genomic_DNA"/>
</dbReference>
<name>A0A930HXL7_9BACT</name>
<proteinExistence type="predicted"/>
<dbReference type="PANTHER" id="PTHR30595">
    <property type="entry name" value="GLPR-RELATED TRANSCRIPTIONAL REPRESSOR"/>
    <property type="match status" value="1"/>
</dbReference>
<dbReference type="PANTHER" id="PTHR30595:SF6">
    <property type="entry name" value="SCHLAFEN ALBA-2 DOMAIN-CONTAINING PROTEIN"/>
    <property type="match status" value="1"/>
</dbReference>
<sequence length="556" mass="64640">MTKQEISEYIRIQYPKENEGCEWKEYKNLQHSLCGHEGDDVVSYVSAISNMNGGSIIIGVQDNTLEVIGIQKFGNFTIESAKARILEKCRNLPIDNLVLDELKADDTGEIVWIISIPKHRPRLPVYAHNKAWQRVGDSLIEMKGERRDSILSELVITDDWSVGIVPQATIDDLDLEAIEKARKEYIIRNPYRRAEISAWDNVKFLDKAKVTINGKITRAALVLLGKEESEHFLSPYVACIRWSLRSVGSVQNKDYEILPMPLLLSIDRLYNKVRNVKYRLIRPDSLFPDEMLRYDMFNIREPLNNAIAHQDYTKCARIEVVEYEDSHVIFQNYGEFLPQSVENVVTKDCPESVYRNRFLVEAMRNLNMIESEGGGIKKMFINQRVRFFPMPEYDFSEGKVRVTITGKVIDENFARILTDNPDISLEDIMLLDKVQKNKVISNEQIVYLRRKKLIEGRKPHIFLAHKIVSKTGDKELKSQYIKNRSFDDEYFMSMIVEYLKKFGKASRKDIEGLLKNKLSDVLSDRQKNNKIDYQLKKLKKAGVIKIDEKRFWLLNP</sequence>